<sequence length="217" mass="23257">MKKKLFVIITVAVMLLLPACGSSKSSSSGGSTDSAANEGPGMMEIMLKDMTAGEEDLMEIAGLDQEVTTGLLQYKVDDTVKSAHVKIMEYSGDTGKWKEISDSFQMKTGKTGEIMVIYSNGGKTVRVALTDGENSMAANIDPGLRKFSGDKDISSAQLKGKKPIKLHEEIALHMVAESEPGKEPDLIIGVGDYPDGKALKDYTSVRAVVIEFSDEKA</sequence>
<evidence type="ECO:0000313" key="2">
    <source>
        <dbReference type="EMBL" id="MCQ4637642.1"/>
    </source>
</evidence>
<name>A0ABT1RR20_9FIRM</name>
<accession>A0ABT1RR20</accession>
<comment type="caution">
    <text evidence="2">The sequence shown here is derived from an EMBL/GenBank/DDBJ whole genome shotgun (WGS) entry which is preliminary data.</text>
</comment>
<feature type="chain" id="PRO_5045287585" description="Lipoprotein" evidence="1">
    <location>
        <begin position="26"/>
        <end position="217"/>
    </location>
</feature>
<evidence type="ECO:0000256" key="1">
    <source>
        <dbReference type="SAM" id="SignalP"/>
    </source>
</evidence>
<dbReference type="EMBL" id="JANFXK010000015">
    <property type="protein sequence ID" value="MCQ4637642.1"/>
    <property type="molecule type" value="Genomic_DNA"/>
</dbReference>
<evidence type="ECO:0008006" key="4">
    <source>
        <dbReference type="Google" id="ProtNLM"/>
    </source>
</evidence>
<dbReference type="RefSeq" id="WP_256132827.1">
    <property type="nucleotide sequence ID" value="NZ_JANFXK010000015.1"/>
</dbReference>
<proteinExistence type="predicted"/>
<keyword evidence="3" id="KW-1185">Reference proteome</keyword>
<reference evidence="2 3" key="1">
    <citation type="submission" date="2022-06" db="EMBL/GenBank/DDBJ databases">
        <title>Isolation of gut microbiota from human fecal samples.</title>
        <authorList>
            <person name="Pamer E.G."/>
            <person name="Barat B."/>
            <person name="Waligurski E."/>
            <person name="Medina S."/>
            <person name="Paddock L."/>
            <person name="Mostad J."/>
        </authorList>
    </citation>
    <scope>NUCLEOTIDE SEQUENCE [LARGE SCALE GENOMIC DNA]</scope>
    <source>
        <strain evidence="2 3">SL.3.17</strain>
    </source>
</reference>
<organism evidence="2 3">
    <name type="scientific">Anaerovorax odorimutans</name>
    <dbReference type="NCBI Taxonomy" id="109327"/>
    <lineage>
        <taxon>Bacteria</taxon>
        <taxon>Bacillati</taxon>
        <taxon>Bacillota</taxon>
        <taxon>Clostridia</taxon>
        <taxon>Peptostreptococcales</taxon>
        <taxon>Anaerovoracaceae</taxon>
        <taxon>Anaerovorax</taxon>
    </lineage>
</organism>
<evidence type="ECO:0000313" key="3">
    <source>
        <dbReference type="Proteomes" id="UP001524502"/>
    </source>
</evidence>
<gene>
    <name evidence="2" type="ORF">NE619_12985</name>
</gene>
<dbReference type="Proteomes" id="UP001524502">
    <property type="component" value="Unassembled WGS sequence"/>
</dbReference>
<feature type="signal peptide" evidence="1">
    <location>
        <begin position="1"/>
        <end position="25"/>
    </location>
</feature>
<protein>
    <recommendedName>
        <fullName evidence="4">Lipoprotein</fullName>
    </recommendedName>
</protein>
<keyword evidence="1" id="KW-0732">Signal</keyword>